<dbReference type="Gene3D" id="3.30.70.270">
    <property type="match status" value="1"/>
</dbReference>
<evidence type="ECO:0000259" key="6">
    <source>
        <dbReference type="PROSITE" id="PS50173"/>
    </source>
</evidence>
<dbReference type="InterPro" id="IPR043502">
    <property type="entry name" value="DNA/RNA_pol_sf"/>
</dbReference>
<dbReference type="Pfam" id="PF13438">
    <property type="entry name" value="DUF4113"/>
    <property type="match status" value="1"/>
</dbReference>
<dbReference type="Gene3D" id="3.40.1170.60">
    <property type="match status" value="1"/>
</dbReference>
<dbReference type="CDD" id="cd01700">
    <property type="entry name" value="PolY_Pol_V_umuC"/>
    <property type="match status" value="1"/>
</dbReference>
<keyword evidence="5" id="KW-0742">SOS response</keyword>
<evidence type="ECO:0000256" key="2">
    <source>
        <dbReference type="ARBA" id="ARBA00022763"/>
    </source>
</evidence>
<dbReference type="InterPro" id="IPR017961">
    <property type="entry name" value="DNA_pol_Y-fam_little_finger"/>
</dbReference>
<dbReference type="PANTHER" id="PTHR11076:SF34">
    <property type="entry name" value="PROTEIN UMUC"/>
    <property type="match status" value="1"/>
</dbReference>
<reference evidence="7 8" key="1">
    <citation type="submission" date="2019-01" db="EMBL/GenBank/DDBJ databases">
        <title>Zoogloea oleivorans genome sequencing and assembly.</title>
        <authorList>
            <person name="Tancsics A."/>
            <person name="Farkas M."/>
            <person name="Kriszt B."/>
            <person name="Maroti G."/>
            <person name="Horvath B."/>
        </authorList>
    </citation>
    <scope>NUCLEOTIDE SEQUENCE [LARGE SCALE GENOMIC DNA]</scope>
    <source>
        <strain evidence="7 8">Buc</strain>
    </source>
</reference>
<comment type="similarity">
    <text evidence="1">Belongs to the DNA polymerase type-Y family.</text>
</comment>
<evidence type="ECO:0000256" key="4">
    <source>
        <dbReference type="ARBA" id="ARBA00023204"/>
    </source>
</evidence>
<keyword evidence="3" id="KW-0741">SOS mutagenesis</keyword>
<dbReference type="OrthoDB" id="9808813at2"/>
<dbReference type="NCBIfam" id="NF002955">
    <property type="entry name" value="PRK03609.1"/>
    <property type="match status" value="1"/>
</dbReference>
<dbReference type="Pfam" id="PF11799">
    <property type="entry name" value="IMS_C"/>
    <property type="match status" value="1"/>
</dbReference>
<dbReference type="Proteomes" id="UP000389128">
    <property type="component" value="Unassembled WGS sequence"/>
</dbReference>
<dbReference type="InterPro" id="IPR001126">
    <property type="entry name" value="UmuC"/>
</dbReference>
<evidence type="ECO:0000256" key="3">
    <source>
        <dbReference type="ARBA" id="ARBA00023199"/>
    </source>
</evidence>
<dbReference type="PROSITE" id="PS50173">
    <property type="entry name" value="UMUC"/>
    <property type="match status" value="1"/>
</dbReference>
<dbReference type="InterPro" id="IPR050116">
    <property type="entry name" value="DNA_polymerase-Y"/>
</dbReference>
<dbReference type="Pfam" id="PF11798">
    <property type="entry name" value="IMS_HHH"/>
    <property type="match status" value="1"/>
</dbReference>
<keyword evidence="8" id="KW-1185">Reference proteome</keyword>
<sequence length="426" mass="46956">MPTFALVDCNNFYASCERLFDPTLVGRPLVVLSNNDGCVVARSAESKALGVPMGAPWFQLKDLARKHDILAFSSNYALYADLSNRVVQVLSDFSPAMEVYSIDESFLDLAGLPQAPETLGWQIRERVGRWVGLPVCVGIASTKTLAKLANHVAKKRLAGSEGVCDFTALNPAEVDELLASLPVSEVWGVGRRIDERLAEMRIGTVRALRDADPTWIRQHFSVVLERTVRELRGVSCLNLEEVTPAKQQIMASRSFGMAVFDIEGLAESVASHTTRAAEKLRAQACTAAAITVSIRSNPFKPQDPQYQRSITMPLAEPSSDTRGLIAAALEGLKRIYRPGFAYQKAGVLLSGLELRRRQQASLLADDATAARSAALMHTMDRINARWGRGTLKPLATGLQQDWRMRRERLSPAWTTNWNELPVVLAR</sequence>
<gene>
    <name evidence="7" type="ORF">ETQ85_20460</name>
</gene>
<keyword evidence="2" id="KW-0227">DNA damage</keyword>
<dbReference type="Gene3D" id="1.10.150.20">
    <property type="entry name" value="5' to 3' exonuclease, C-terminal subdomain"/>
    <property type="match status" value="1"/>
</dbReference>
<dbReference type="GO" id="GO:0009432">
    <property type="term" value="P:SOS response"/>
    <property type="evidence" value="ECO:0007669"/>
    <property type="project" value="UniProtKB-KW"/>
</dbReference>
<dbReference type="AlphaFoldDB" id="A0A6C2CKT4"/>
<evidence type="ECO:0000313" key="8">
    <source>
        <dbReference type="Proteomes" id="UP000389128"/>
    </source>
</evidence>
<dbReference type="InterPro" id="IPR025188">
    <property type="entry name" value="DUF4113"/>
</dbReference>
<dbReference type="GO" id="GO:0042276">
    <property type="term" value="P:error-prone translesion synthesis"/>
    <property type="evidence" value="ECO:0007669"/>
    <property type="project" value="TreeGrafter"/>
</dbReference>
<dbReference type="Pfam" id="PF00817">
    <property type="entry name" value="IMS"/>
    <property type="match status" value="1"/>
</dbReference>
<dbReference type="GO" id="GO:0003887">
    <property type="term" value="F:DNA-directed DNA polymerase activity"/>
    <property type="evidence" value="ECO:0007669"/>
    <property type="project" value="TreeGrafter"/>
</dbReference>
<name>A0A6C2CKT4_9RHOO</name>
<accession>A0A6C2CKT4</accession>
<keyword evidence="4" id="KW-0234">DNA repair</keyword>
<dbReference type="EMBL" id="SDKK01000024">
    <property type="protein sequence ID" value="TYC53963.1"/>
    <property type="molecule type" value="Genomic_DNA"/>
</dbReference>
<protein>
    <submittedName>
        <fullName evidence="7">Y-family DNA polymerase</fullName>
    </submittedName>
</protein>
<proteinExistence type="inferred from homology"/>
<evidence type="ECO:0000256" key="5">
    <source>
        <dbReference type="ARBA" id="ARBA00023236"/>
    </source>
</evidence>
<feature type="domain" description="UmuC" evidence="6">
    <location>
        <begin position="4"/>
        <end position="190"/>
    </location>
</feature>
<dbReference type="SUPFAM" id="SSF56672">
    <property type="entry name" value="DNA/RNA polymerases"/>
    <property type="match status" value="1"/>
</dbReference>
<evidence type="ECO:0000313" key="7">
    <source>
        <dbReference type="EMBL" id="TYC53963.1"/>
    </source>
</evidence>
<comment type="caution">
    <text evidence="7">The sequence shown here is derived from an EMBL/GenBank/DDBJ whole genome shotgun (WGS) entry which is preliminary data.</text>
</comment>
<dbReference type="GO" id="GO:0003684">
    <property type="term" value="F:damaged DNA binding"/>
    <property type="evidence" value="ECO:0007669"/>
    <property type="project" value="InterPro"/>
</dbReference>
<dbReference type="RefSeq" id="WP_148580938.1">
    <property type="nucleotide sequence ID" value="NZ_SDKK01000024.1"/>
</dbReference>
<dbReference type="InterPro" id="IPR043128">
    <property type="entry name" value="Rev_trsase/Diguanyl_cyclase"/>
</dbReference>
<evidence type="ECO:0000256" key="1">
    <source>
        <dbReference type="ARBA" id="ARBA00010945"/>
    </source>
</evidence>
<organism evidence="7 8">
    <name type="scientific">Zoogloea oleivorans</name>
    <dbReference type="NCBI Taxonomy" id="1552750"/>
    <lineage>
        <taxon>Bacteria</taxon>
        <taxon>Pseudomonadati</taxon>
        <taxon>Pseudomonadota</taxon>
        <taxon>Betaproteobacteria</taxon>
        <taxon>Rhodocyclales</taxon>
        <taxon>Zoogloeaceae</taxon>
        <taxon>Zoogloea</taxon>
    </lineage>
</organism>
<dbReference type="PANTHER" id="PTHR11076">
    <property type="entry name" value="DNA REPAIR POLYMERASE UMUC / TRANSFERASE FAMILY MEMBER"/>
    <property type="match status" value="1"/>
</dbReference>
<dbReference type="GO" id="GO:0006281">
    <property type="term" value="P:DNA repair"/>
    <property type="evidence" value="ECO:0007669"/>
    <property type="project" value="UniProtKB-KW"/>
</dbReference>
<dbReference type="InterPro" id="IPR024728">
    <property type="entry name" value="PolY_HhH_motif"/>
</dbReference>
<dbReference type="GO" id="GO:0005829">
    <property type="term" value="C:cytosol"/>
    <property type="evidence" value="ECO:0007669"/>
    <property type="project" value="TreeGrafter"/>
</dbReference>